<keyword evidence="2" id="KW-1185">Reference proteome</keyword>
<sequence length="99" mass="11163">MQRYRISQGILLIPDTLPGSIAVFTSDWSSASVTQGLATDRFHNISRAYKLIPRSSRRWTIVIMRERPEIDGLQLDADQAGHTRPGEVRPTAYPLDLRG</sequence>
<gene>
    <name evidence="1" type="ORF">RRG08_046423</name>
</gene>
<organism evidence="1 2">
    <name type="scientific">Elysia crispata</name>
    <name type="common">lettuce slug</name>
    <dbReference type="NCBI Taxonomy" id="231223"/>
    <lineage>
        <taxon>Eukaryota</taxon>
        <taxon>Metazoa</taxon>
        <taxon>Spiralia</taxon>
        <taxon>Lophotrochozoa</taxon>
        <taxon>Mollusca</taxon>
        <taxon>Gastropoda</taxon>
        <taxon>Heterobranchia</taxon>
        <taxon>Euthyneura</taxon>
        <taxon>Panpulmonata</taxon>
        <taxon>Sacoglossa</taxon>
        <taxon>Placobranchoidea</taxon>
        <taxon>Plakobranchidae</taxon>
        <taxon>Elysia</taxon>
    </lineage>
</organism>
<comment type="caution">
    <text evidence="1">The sequence shown here is derived from an EMBL/GenBank/DDBJ whole genome shotgun (WGS) entry which is preliminary data.</text>
</comment>
<evidence type="ECO:0000313" key="2">
    <source>
        <dbReference type="Proteomes" id="UP001283361"/>
    </source>
</evidence>
<reference evidence="1" key="1">
    <citation type="journal article" date="2023" name="G3 (Bethesda)">
        <title>A reference genome for the long-term kleptoplast-retaining sea slug Elysia crispata morphotype clarki.</title>
        <authorList>
            <person name="Eastman K.E."/>
            <person name="Pendleton A.L."/>
            <person name="Shaikh M.A."/>
            <person name="Suttiyut T."/>
            <person name="Ogas R."/>
            <person name="Tomko P."/>
            <person name="Gavelis G."/>
            <person name="Widhalm J.R."/>
            <person name="Wisecaver J.H."/>
        </authorList>
    </citation>
    <scope>NUCLEOTIDE SEQUENCE</scope>
    <source>
        <strain evidence="1">ECLA1</strain>
    </source>
</reference>
<proteinExistence type="predicted"/>
<dbReference type="Proteomes" id="UP001283361">
    <property type="component" value="Unassembled WGS sequence"/>
</dbReference>
<dbReference type="AlphaFoldDB" id="A0AAE0Z8H0"/>
<protein>
    <submittedName>
        <fullName evidence="1">Uncharacterized protein</fullName>
    </submittedName>
</protein>
<evidence type="ECO:0000313" key="1">
    <source>
        <dbReference type="EMBL" id="KAK3764783.1"/>
    </source>
</evidence>
<dbReference type="EMBL" id="JAWDGP010004397">
    <property type="protein sequence ID" value="KAK3764783.1"/>
    <property type="molecule type" value="Genomic_DNA"/>
</dbReference>
<accession>A0AAE0Z8H0</accession>
<name>A0AAE0Z8H0_9GAST</name>